<dbReference type="AlphaFoldDB" id="A0A1J4N376"/>
<dbReference type="InterPro" id="IPR027383">
    <property type="entry name" value="Znf_put"/>
</dbReference>
<evidence type="ECO:0000313" key="5">
    <source>
        <dbReference type="EMBL" id="OIJ26012.1"/>
    </source>
</evidence>
<comment type="caution">
    <text evidence="5">The sequence shown here is derived from an EMBL/GenBank/DDBJ whole genome shotgun (WGS) entry which is preliminary data.</text>
</comment>
<evidence type="ECO:0000256" key="3">
    <source>
        <dbReference type="SAM" id="Phobius"/>
    </source>
</evidence>
<organism evidence="5 6">
    <name type="scientific">Nocardioides luteus</name>
    <dbReference type="NCBI Taxonomy" id="1844"/>
    <lineage>
        <taxon>Bacteria</taxon>
        <taxon>Bacillati</taxon>
        <taxon>Actinomycetota</taxon>
        <taxon>Actinomycetes</taxon>
        <taxon>Propionibacteriales</taxon>
        <taxon>Nocardioidaceae</taxon>
        <taxon>Nocardioides</taxon>
    </lineage>
</organism>
<evidence type="ECO:0000259" key="4">
    <source>
        <dbReference type="Pfam" id="PF13490"/>
    </source>
</evidence>
<evidence type="ECO:0000256" key="1">
    <source>
        <dbReference type="ARBA" id="ARBA00023015"/>
    </source>
</evidence>
<dbReference type="Proteomes" id="UP000033772">
    <property type="component" value="Unassembled WGS sequence"/>
</dbReference>
<keyword evidence="3" id="KW-0472">Membrane</keyword>
<protein>
    <recommendedName>
        <fullName evidence="4">Putative zinc-finger domain-containing protein</fullName>
    </recommendedName>
</protein>
<proteinExistence type="predicted"/>
<dbReference type="EMBL" id="JZDQ02000019">
    <property type="protein sequence ID" value="OIJ26012.1"/>
    <property type="molecule type" value="Genomic_DNA"/>
</dbReference>
<name>A0A1J4N376_9ACTN</name>
<accession>A0A1J4N376</accession>
<keyword evidence="6" id="KW-1185">Reference proteome</keyword>
<dbReference type="OrthoDB" id="3522768at2"/>
<reference evidence="5" key="1">
    <citation type="submission" date="2016-10" db="EMBL/GenBank/DDBJ databases">
        <title>Draft Genome Sequence of Nocardioides luteus Strain BAFB, an Alkane-Degrading Bacterium Isolated from JP-7 Polluted Soil.</title>
        <authorList>
            <person name="Brown L."/>
            <person name="Ruiz O.N."/>
            <person name="Gunasekera T."/>
        </authorList>
    </citation>
    <scope>NUCLEOTIDE SEQUENCE [LARGE SCALE GENOMIC DNA]</scope>
    <source>
        <strain evidence="5">BAFB</strain>
    </source>
</reference>
<dbReference type="STRING" id="1844.UG56_014530"/>
<keyword evidence="3" id="KW-0812">Transmembrane</keyword>
<evidence type="ECO:0000313" key="6">
    <source>
        <dbReference type="Proteomes" id="UP000033772"/>
    </source>
</evidence>
<gene>
    <name evidence="5" type="ORF">UG56_014530</name>
</gene>
<keyword evidence="3" id="KW-1133">Transmembrane helix</keyword>
<dbReference type="Pfam" id="PF13490">
    <property type="entry name" value="zf-HC2"/>
    <property type="match status" value="1"/>
</dbReference>
<feature type="domain" description="Putative zinc-finger" evidence="4">
    <location>
        <begin position="7"/>
        <end position="41"/>
    </location>
</feature>
<sequence length="224" mass="24318">MPESERCREVRELIPELAMGVASGESRARGLAHLADCVDCRRELEEVSGTVDALLLLVPEREPPAGFDVRVLAALEQRAPRHRIRTGLLVAAAMVLVATLAAGLTWWRGADDREVADDYRSVLSTADGSYLRAADLQLDGASAGSVFAYQGRPSWLFMSVEDAPNGTYHVRLVGTDGRVHWIGTCTVRDGTGSWGTSVDLPIRSVDRVEMYGTRLPTIVASLRG</sequence>
<dbReference type="InterPro" id="IPR041916">
    <property type="entry name" value="Anti_sigma_zinc_sf"/>
</dbReference>
<keyword evidence="1" id="KW-0805">Transcription regulation</keyword>
<dbReference type="RefSeq" id="WP_052693591.1">
    <property type="nucleotide sequence ID" value="NZ_JZDQ02000019.1"/>
</dbReference>
<keyword evidence="2" id="KW-0804">Transcription</keyword>
<feature type="transmembrane region" description="Helical" evidence="3">
    <location>
        <begin position="87"/>
        <end position="107"/>
    </location>
</feature>
<evidence type="ECO:0000256" key="2">
    <source>
        <dbReference type="ARBA" id="ARBA00023163"/>
    </source>
</evidence>
<dbReference type="Gene3D" id="1.10.10.1320">
    <property type="entry name" value="Anti-sigma factor, zinc-finger domain"/>
    <property type="match status" value="1"/>
</dbReference>